<feature type="transmembrane region" description="Helical" evidence="8">
    <location>
        <begin position="31"/>
        <end position="49"/>
    </location>
</feature>
<feature type="transmembrane region" description="Helical" evidence="8">
    <location>
        <begin position="115"/>
        <end position="134"/>
    </location>
</feature>
<feature type="transmembrane region" description="Helical" evidence="8">
    <location>
        <begin position="92"/>
        <end position="109"/>
    </location>
</feature>
<dbReference type="PANTHER" id="PTHR11537">
    <property type="entry name" value="VOLTAGE-GATED POTASSIUM CHANNEL"/>
    <property type="match status" value="1"/>
</dbReference>
<dbReference type="SUPFAM" id="SSF81324">
    <property type="entry name" value="Voltage-gated potassium channels"/>
    <property type="match status" value="1"/>
</dbReference>
<dbReference type="EMBL" id="MABE01000309">
    <property type="protein sequence ID" value="OUS40576.1"/>
    <property type="molecule type" value="Genomic_DNA"/>
</dbReference>
<dbReference type="AlphaFoldDB" id="A0A1Y5HTD1"/>
<evidence type="ECO:0000313" key="11">
    <source>
        <dbReference type="Proteomes" id="UP000227088"/>
    </source>
</evidence>
<proteinExistence type="predicted"/>
<dbReference type="InterPro" id="IPR028325">
    <property type="entry name" value="VG_K_chnl"/>
</dbReference>
<comment type="caution">
    <text evidence="10">The sequence shown here is derived from an EMBL/GenBank/DDBJ whole genome shotgun (WGS) entry which is preliminary data.</text>
</comment>
<gene>
    <name evidence="10" type="ORF">A9R00_05315</name>
</gene>
<feature type="non-terminal residue" evidence="10">
    <location>
        <position position="215"/>
    </location>
</feature>
<dbReference type="Gene3D" id="1.20.120.350">
    <property type="entry name" value="Voltage-gated potassium channels. Chain C"/>
    <property type="match status" value="1"/>
</dbReference>
<evidence type="ECO:0000256" key="7">
    <source>
        <dbReference type="ARBA" id="ARBA00023303"/>
    </source>
</evidence>
<evidence type="ECO:0000256" key="2">
    <source>
        <dbReference type="ARBA" id="ARBA00022448"/>
    </source>
</evidence>
<dbReference type="Proteomes" id="UP000227088">
    <property type="component" value="Unassembled WGS sequence"/>
</dbReference>
<evidence type="ECO:0000313" key="10">
    <source>
        <dbReference type="EMBL" id="OUS40576.1"/>
    </source>
</evidence>
<protein>
    <submittedName>
        <fullName evidence="10">Ion transporter</fullName>
    </submittedName>
</protein>
<sequence length="215" mass="23965">MNISASPFTQVFGLMGVDHSENANAKLAGRILDGPMLLLAGWIIIDWYLQNINQQFSHTIISDWVVWVFFVTETLTLLYLVDNKKRYLGSNWVNLVIVVFSFPLIWQIFPHAAGLRVLRLVILFSLFIQASRTLRHVLARNNLGRGLMASLVIIVVSGTIMSLIDPNVKTASDGIWWAWVTVTTVGYGDIVPASNAGRLFGAFLILMGIGLFTML</sequence>
<evidence type="ECO:0000256" key="1">
    <source>
        <dbReference type="ARBA" id="ARBA00004141"/>
    </source>
</evidence>
<dbReference type="PRINTS" id="PR00169">
    <property type="entry name" value="KCHANNEL"/>
</dbReference>
<keyword evidence="3 8" id="KW-0812">Transmembrane</keyword>
<organism evidence="10 11">
    <name type="scientific">Oleispira antarctica</name>
    <dbReference type="NCBI Taxonomy" id="188908"/>
    <lineage>
        <taxon>Bacteria</taxon>
        <taxon>Pseudomonadati</taxon>
        <taxon>Pseudomonadota</taxon>
        <taxon>Gammaproteobacteria</taxon>
        <taxon>Oceanospirillales</taxon>
        <taxon>Oceanospirillaceae</taxon>
        <taxon>Oleispira</taxon>
    </lineage>
</organism>
<dbReference type="Gene3D" id="1.10.287.70">
    <property type="match status" value="1"/>
</dbReference>
<reference evidence="11" key="1">
    <citation type="journal article" date="2017" name="Proc. Natl. Acad. Sci. U.S.A.">
        <title>Simulation of Deepwater Horizon oil plume reveals substrate specialization within a complex community of hydrocarbon degraders.</title>
        <authorList>
            <person name="Hu P."/>
            <person name="Dubinsky E.A."/>
            <person name="Probst A.J."/>
            <person name="Wang J."/>
            <person name="Sieber C.M.K."/>
            <person name="Tom L.M."/>
            <person name="Gardinali P."/>
            <person name="Banfield J.F."/>
            <person name="Atlas R.M."/>
            <person name="Andersen G.L."/>
        </authorList>
    </citation>
    <scope>NUCLEOTIDE SEQUENCE [LARGE SCALE GENOMIC DNA]</scope>
</reference>
<evidence type="ECO:0000256" key="3">
    <source>
        <dbReference type="ARBA" id="ARBA00022692"/>
    </source>
</evidence>
<evidence type="ECO:0000256" key="5">
    <source>
        <dbReference type="ARBA" id="ARBA00023065"/>
    </source>
</evidence>
<dbReference type="GO" id="GO:0001508">
    <property type="term" value="P:action potential"/>
    <property type="evidence" value="ECO:0007669"/>
    <property type="project" value="TreeGrafter"/>
</dbReference>
<evidence type="ECO:0000256" key="8">
    <source>
        <dbReference type="SAM" id="Phobius"/>
    </source>
</evidence>
<dbReference type="GO" id="GO:0005249">
    <property type="term" value="F:voltage-gated potassium channel activity"/>
    <property type="evidence" value="ECO:0007669"/>
    <property type="project" value="InterPro"/>
</dbReference>
<dbReference type="GO" id="GO:0008076">
    <property type="term" value="C:voltage-gated potassium channel complex"/>
    <property type="evidence" value="ECO:0007669"/>
    <property type="project" value="InterPro"/>
</dbReference>
<keyword evidence="6 8" id="KW-0472">Membrane</keyword>
<dbReference type="InterPro" id="IPR027359">
    <property type="entry name" value="Volt_channel_dom_sf"/>
</dbReference>
<feature type="transmembrane region" description="Helical" evidence="8">
    <location>
        <begin position="146"/>
        <end position="164"/>
    </location>
</feature>
<keyword evidence="5" id="KW-0406">Ion transport</keyword>
<comment type="subcellular location">
    <subcellularLocation>
        <location evidence="1">Membrane</location>
        <topology evidence="1">Multi-pass membrane protein</topology>
    </subcellularLocation>
</comment>
<keyword evidence="7" id="KW-0407">Ion channel</keyword>
<dbReference type="InterPro" id="IPR013099">
    <property type="entry name" value="K_chnl_dom"/>
</dbReference>
<dbReference type="PANTHER" id="PTHR11537:SF254">
    <property type="entry name" value="POTASSIUM VOLTAGE-GATED CHANNEL PROTEIN SHAB"/>
    <property type="match status" value="1"/>
</dbReference>
<name>A0A1Y5HTD1_OLEAN</name>
<evidence type="ECO:0000256" key="4">
    <source>
        <dbReference type="ARBA" id="ARBA00022989"/>
    </source>
</evidence>
<evidence type="ECO:0000259" key="9">
    <source>
        <dbReference type="Pfam" id="PF07885"/>
    </source>
</evidence>
<accession>A0A1Y5HTD1</accession>
<feature type="domain" description="Potassium channel" evidence="9">
    <location>
        <begin position="151"/>
        <end position="214"/>
    </location>
</feature>
<feature type="transmembrane region" description="Helical" evidence="8">
    <location>
        <begin position="196"/>
        <end position="214"/>
    </location>
</feature>
<evidence type="ECO:0000256" key="6">
    <source>
        <dbReference type="ARBA" id="ARBA00023136"/>
    </source>
</evidence>
<dbReference type="Pfam" id="PF07885">
    <property type="entry name" value="Ion_trans_2"/>
    <property type="match status" value="1"/>
</dbReference>
<keyword evidence="4 8" id="KW-1133">Transmembrane helix</keyword>
<feature type="transmembrane region" description="Helical" evidence="8">
    <location>
        <begin position="61"/>
        <end position="80"/>
    </location>
</feature>
<keyword evidence="2" id="KW-0813">Transport</keyword>